<dbReference type="RefSeq" id="XP_009025999.1">
    <property type="nucleotide sequence ID" value="XM_009027751.1"/>
</dbReference>
<proteinExistence type="predicted"/>
<evidence type="ECO:0000313" key="3">
    <source>
        <dbReference type="Proteomes" id="UP000015101"/>
    </source>
</evidence>
<evidence type="ECO:0000313" key="1">
    <source>
        <dbReference type="EMBL" id="ESN95966.1"/>
    </source>
</evidence>
<dbReference type="Proteomes" id="UP000015101">
    <property type="component" value="Unassembled WGS sequence"/>
</dbReference>
<reference evidence="3" key="1">
    <citation type="submission" date="2012-12" db="EMBL/GenBank/DDBJ databases">
        <authorList>
            <person name="Hellsten U."/>
            <person name="Grimwood J."/>
            <person name="Chapman J.A."/>
            <person name="Shapiro H."/>
            <person name="Aerts A."/>
            <person name="Otillar R.P."/>
            <person name="Terry A.Y."/>
            <person name="Boore J.L."/>
            <person name="Simakov O."/>
            <person name="Marletaz F."/>
            <person name="Cho S.-J."/>
            <person name="Edsinger-Gonzales E."/>
            <person name="Havlak P."/>
            <person name="Kuo D.-H."/>
            <person name="Larsson T."/>
            <person name="Lv J."/>
            <person name="Arendt D."/>
            <person name="Savage R."/>
            <person name="Osoegawa K."/>
            <person name="de Jong P."/>
            <person name="Lindberg D.R."/>
            <person name="Seaver E.C."/>
            <person name="Weisblat D.A."/>
            <person name="Putnam N.H."/>
            <person name="Grigoriev I.V."/>
            <person name="Rokhsar D.S."/>
        </authorList>
    </citation>
    <scope>NUCLEOTIDE SEQUENCE</scope>
</reference>
<dbReference type="AlphaFoldDB" id="T1FDU9"/>
<keyword evidence="3" id="KW-1185">Reference proteome</keyword>
<dbReference type="InParanoid" id="T1FDU9"/>
<dbReference type="KEGG" id="hro:HELRODRAFT_178884"/>
<protein>
    <submittedName>
        <fullName evidence="1 2">Uncharacterized protein</fullName>
    </submittedName>
</protein>
<dbReference type="EMBL" id="AMQM01006600">
    <property type="status" value="NOT_ANNOTATED_CDS"/>
    <property type="molecule type" value="Genomic_DNA"/>
</dbReference>
<dbReference type="EMBL" id="AMQM01006601">
    <property type="status" value="NOT_ANNOTATED_CDS"/>
    <property type="molecule type" value="Genomic_DNA"/>
</dbReference>
<sequence length="238" mass="27835">MKRAMRTITLSKAQSHSQPLFATHDKQSDFRSNEYISRDKIHRQTIDCQTNSAVLHSVRLDFNDNNNDNNKDNIKATVTPVKILTIVVLFSINCRQQCHWCFLDNPTLLLLVTSLVLTRIGNSFYCGFSHSTLYPLSKAFGRRPYFGFSHFTLYPLSKAFGRRPYFGFSHFTLYPLSKAFGRRPYFGFSHFTLYPLSKAFGRRPYFGFSHFTLYPLSKAFGRRPYFVEYCRILPNCWH</sequence>
<dbReference type="CTD" id="20206998"/>
<gene>
    <name evidence="2" type="primary">20206998</name>
    <name evidence="1" type="ORF">HELRODRAFT_178884</name>
</gene>
<name>T1FDU9_HELRO</name>
<dbReference type="GeneID" id="20206998"/>
<organism evidence="2 3">
    <name type="scientific">Helobdella robusta</name>
    <name type="common">Californian leech</name>
    <dbReference type="NCBI Taxonomy" id="6412"/>
    <lineage>
        <taxon>Eukaryota</taxon>
        <taxon>Metazoa</taxon>
        <taxon>Spiralia</taxon>
        <taxon>Lophotrochozoa</taxon>
        <taxon>Annelida</taxon>
        <taxon>Clitellata</taxon>
        <taxon>Hirudinea</taxon>
        <taxon>Rhynchobdellida</taxon>
        <taxon>Glossiphoniidae</taxon>
        <taxon>Helobdella</taxon>
    </lineage>
</organism>
<dbReference type="HOGENOM" id="CLU_1166964_0_0_1"/>
<accession>T1FDU9</accession>
<evidence type="ECO:0000313" key="2">
    <source>
        <dbReference type="EnsemblMetazoa" id="HelroP178884"/>
    </source>
</evidence>
<reference evidence="1 3" key="2">
    <citation type="journal article" date="2013" name="Nature">
        <title>Insights into bilaterian evolution from three spiralian genomes.</title>
        <authorList>
            <person name="Simakov O."/>
            <person name="Marletaz F."/>
            <person name="Cho S.J."/>
            <person name="Edsinger-Gonzales E."/>
            <person name="Havlak P."/>
            <person name="Hellsten U."/>
            <person name="Kuo D.H."/>
            <person name="Larsson T."/>
            <person name="Lv J."/>
            <person name="Arendt D."/>
            <person name="Savage R."/>
            <person name="Osoegawa K."/>
            <person name="de Jong P."/>
            <person name="Grimwood J."/>
            <person name="Chapman J.A."/>
            <person name="Shapiro H."/>
            <person name="Aerts A."/>
            <person name="Otillar R.P."/>
            <person name="Terry A.Y."/>
            <person name="Boore J.L."/>
            <person name="Grigoriev I.V."/>
            <person name="Lindberg D.R."/>
            <person name="Seaver E.C."/>
            <person name="Weisblat D.A."/>
            <person name="Putnam N.H."/>
            <person name="Rokhsar D.S."/>
        </authorList>
    </citation>
    <scope>NUCLEOTIDE SEQUENCE</scope>
</reference>
<reference evidence="2" key="3">
    <citation type="submission" date="2015-06" db="UniProtKB">
        <authorList>
            <consortium name="EnsemblMetazoa"/>
        </authorList>
    </citation>
    <scope>IDENTIFICATION</scope>
</reference>
<dbReference type="EMBL" id="KB097496">
    <property type="protein sequence ID" value="ESN95966.1"/>
    <property type="molecule type" value="Genomic_DNA"/>
</dbReference>
<dbReference type="EnsemblMetazoa" id="HelroT178884">
    <property type="protein sequence ID" value="HelroP178884"/>
    <property type="gene ID" value="HelroG178884"/>
</dbReference>